<gene>
    <name evidence="1" type="ORF">ACE41H_17785</name>
</gene>
<reference evidence="1 2" key="1">
    <citation type="submission" date="2024-09" db="EMBL/GenBank/DDBJ databases">
        <title>Paenibacillus zeirhizospherea sp. nov., isolated from surface of the maize (Zea mays) roots in a horticulture field, Hungary.</title>
        <authorList>
            <person name="Marton D."/>
            <person name="Farkas M."/>
            <person name="Bedics A."/>
            <person name="Toth E."/>
            <person name="Tancsics A."/>
            <person name="Boka K."/>
            <person name="Maroti G."/>
            <person name="Kriszt B."/>
            <person name="Cserhati M."/>
        </authorList>
    </citation>
    <scope>NUCLEOTIDE SEQUENCE [LARGE SCALE GENOMIC DNA]</scope>
    <source>
        <strain evidence="1 2">KCTC 33519</strain>
    </source>
</reference>
<name>A0ABV5AZT0_9BACL</name>
<dbReference type="Proteomes" id="UP001580346">
    <property type="component" value="Unassembled WGS sequence"/>
</dbReference>
<dbReference type="EMBL" id="JBHHMI010000017">
    <property type="protein sequence ID" value="MFB5268616.1"/>
    <property type="molecule type" value="Genomic_DNA"/>
</dbReference>
<protein>
    <submittedName>
        <fullName evidence="1">Uncharacterized protein</fullName>
    </submittedName>
</protein>
<organism evidence="1 2">
    <name type="scientific">Paenibacillus enshidis</name>
    <dbReference type="NCBI Taxonomy" id="1458439"/>
    <lineage>
        <taxon>Bacteria</taxon>
        <taxon>Bacillati</taxon>
        <taxon>Bacillota</taxon>
        <taxon>Bacilli</taxon>
        <taxon>Bacillales</taxon>
        <taxon>Paenibacillaceae</taxon>
        <taxon>Paenibacillus</taxon>
    </lineage>
</organism>
<evidence type="ECO:0000313" key="1">
    <source>
        <dbReference type="EMBL" id="MFB5268616.1"/>
    </source>
</evidence>
<evidence type="ECO:0000313" key="2">
    <source>
        <dbReference type="Proteomes" id="UP001580346"/>
    </source>
</evidence>
<comment type="caution">
    <text evidence="1">The sequence shown here is derived from an EMBL/GenBank/DDBJ whole genome shotgun (WGS) entry which is preliminary data.</text>
</comment>
<proteinExistence type="predicted"/>
<feature type="non-terminal residue" evidence="1">
    <location>
        <position position="61"/>
    </location>
</feature>
<dbReference type="RefSeq" id="WP_375356844.1">
    <property type="nucleotide sequence ID" value="NZ_JBHHMI010000017.1"/>
</dbReference>
<keyword evidence="2" id="KW-1185">Reference proteome</keyword>
<sequence>MVIRSEGYTRIIILSHNHSLKIEEQKNINIIWEEFIMSREIDVVVRNFIPDAWIYSPVQPD</sequence>
<accession>A0ABV5AZT0</accession>